<organism evidence="11 12">
    <name type="scientific">Lithospermum erythrorhizon</name>
    <name type="common">Purple gromwell</name>
    <name type="synonym">Lithospermum officinale var. erythrorhizon</name>
    <dbReference type="NCBI Taxonomy" id="34254"/>
    <lineage>
        <taxon>Eukaryota</taxon>
        <taxon>Viridiplantae</taxon>
        <taxon>Streptophyta</taxon>
        <taxon>Embryophyta</taxon>
        <taxon>Tracheophyta</taxon>
        <taxon>Spermatophyta</taxon>
        <taxon>Magnoliopsida</taxon>
        <taxon>eudicotyledons</taxon>
        <taxon>Gunneridae</taxon>
        <taxon>Pentapetalae</taxon>
        <taxon>asterids</taxon>
        <taxon>lamiids</taxon>
        <taxon>Boraginales</taxon>
        <taxon>Boraginaceae</taxon>
        <taxon>Boraginoideae</taxon>
        <taxon>Lithospermeae</taxon>
        <taxon>Lithospermum</taxon>
    </lineage>
</organism>
<dbReference type="EMBL" id="BAABME010002455">
    <property type="protein sequence ID" value="GAA0154708.1"/>
    <property type="molecule type" value="Genomic_DNA"/>
</dbReference>
<evidence type="ECO:0000256" key="9">
    <source>
        <dbReference type="SAM" id="Phobius"/>
    </source>
</evidence>
<feature type="domain" description="Bifunctional inhibitor/plant lipid transfer protein/seed storage helical" evidence="10">
    <location>
        <begin position="13"/>
        <end position="104"/>
    </location>
</feature>
<evidence type="ECO:0000256" key="4">
    <source>
        <dbReference type="ARBA" id="ARBA00022622"/>
    </source>
</evidence>
<sequence length="142" mass="15578">MKPISIMIAMVVIIVVNCSFRAVSQDTSCIRHLYPCLTILDTSRDPPPNSCCEPLKYVINYLPECLCSMMSTGGSFVAELAGINVTEVQRLPGQCGENVNFLRCLADSSISRTDFSSAARRLFRSAGFLVVISMLIPLHCIL</sequence>
<dbReference type="InterPro" id="IPR016140">
    <property type="entry name" value="Bifunc_inhib/LTP/seed_store"/>
</dbReference>
<evidence type="ECO:0000256" key="6">
    <source>
        <dbReference type="ARBA" id="ARBA00023157"/>
    </source>
</evidence>
<evidence type="ECO:0000313" key="12">
    <source>
        <dbReference type="Proteomes" id="UP001454036"/>
    </source>
</evidence>
<dbReference type="GO" id="GO:0098552">
    <property type="term" value="C:side of membrane"/>
    <property type="evidence" value="ECO:0007669"/>
    <property type="project" value="UniProtKB-KW"/>
</dbReference>
<evidence type="ECO:0000256" key="8">
    <source>
        <dbReference type="ARBA" id="ARBA00023288"/>
    </source>
</evidence>
<evidence type="ECO:0000256" key="2">
    <source>
        <dbReference type="ARBA" id="ARBA00009748"/>
    </source>
</evidence>
<dbReference type="Proteomes" id="UP001454036">
    <property type="component" value="Unassembled WGS sequence"/>
</dbReference>
<dbReference type="SUPFAM" id="SSF47699">
    <property type="entry name" value="Bifunctional inhibitor/lipid-transfer protein/seed storage 2S albumin"/>
    <property type="match status" value="1"/>
</dbReference>
<dbReference type="Pfam" id="PF14368">
    <property type="entry name" value="LTP_2"/>
    <property type="match status" value="1"/>
</dbReference>
<dbReference type="PANTHER" id="PTHR33044">
    <property type="entry name" value="BIFUNCTIONAL INHIBITOR/LIPID-TRANSFER PROTEIN/SEED STORAGE 2S ALBUMIN SUPERFAMILY PROTEIN-RELATED"/>
    <property type="match status" value="1"/>
</dbReference>
<keyword evidence="9" id="KW-1133">Transmembrane helix</keyword>
<feature type="transmembrane region" description="Helical" evidence="9">
    <location>
        <begin position="6"/>
        <end position="23"/>
    </location>
</feature>
<name>A0AAV3PUI0_LITER</name>
<reference evidence="11 12" key="1">
    <citation type="submission" date="2024-01" db="EMBL/GenBank/DDBJ databases">
        <title>The complete chloroplast genome sequence of Lithospermum erythrorhizon: insights into the phylogenetic relationship among Boraginaceae species and the maternal lineages of purple gromwells.</title>
        <authorList>
            <person name="Okada T."/>
            <person name="Watanabe K."/>
        </authorList>
    </citation>
    <scope>NUCLEOTIDE SEQUENCE [LARGE SCALE GENOMIC DNA]</scope>
</reference>
<keyword evidence="3" id="KW-1003">Cell membrane</keyword>
<dbReference type="AlphaFoldDB" id="A0AAV3PUI0"/>
<keyword evidence="12" id="KW-1185">Reference proteome</keyword>
<keyword evidence="4" id="KW-0336">GPI-anchor</keyword>
<evidence type="ECO:0000256" key="5">
    <source>
        <dbReference type="ARBA" id="ARBA00022729"/>
    </source>
</evidence>
<evidence type="ECO:0000256" key="7">
    <source>
        <dbReference type="ARBA" id="ARBA00023180"/>
    </source>
</evidence>
<dbReference type="CDD" id="cd00010">
    <property type="entry name" value="AAI_LTSS"/>
    <property type="match status" value="1"/>
</dbReference>
<evidence type="ECO:0000256" key="1">
    <source>
        <dbReference type="ARBA" id="ARBA00004609"/>
    </source>
</evidence>
<dbReference type="GO" id="GO:0005886">
    <property type="term" value="C:plasma membrane"/>
    <property type="evidence" value="ECO:0007669"/>
    <property type="project" value="UniProtKB-SubCell"/>
</dbReference>
<comment type="similarity">
    <text evidence="2">Belongs to the plant LTP family.</text>
</comment>
<keyword evidence="9" id="KW-0812">Transmembrane</keyword>
<keyword evidence="7" id="KW-0325">Glycoprotein</keyword>
<proteinExistence type="inferred from homology"/>
<dbReference type="InterPro" id="IPR043325">
    <property type="entry name" value="LTSS"/>
</dbReference>
<accession>A0AAV3PUI0</accession>
<dbReference type="InterPro" id="IPR036312">
    <property type="entry name" value="Bifun_inhib/LTP/seed_sf"/>
</dbReference>
<comment type="subcellular location">
    <subcellularLocation>
        <location evidence="1">Cell membrane</location>
        <topology evidence="1">Lipid-anchor</topology>
        <topology evidence="1">GPI-anchor</topology>
    </subcellularLocation>
</comment>
<dbReference type="Gene3D" id="1.10.110.10">
    <property type="entry name" value="Plant lipid-transfer and hydrophobic proteins"/>
    <property type="match status" value="1"/>
</dbReference>
<feature type="transmembrane region" description="Helical" evidence="9">
    <location>
        <begin position="122"/>
        <end position="139"/>
    </location>
</feature>
<protein>
    <recommendedName>
        <fullName evidence="10">Bifunctional inhibitor/plant lipid transfer protein/seed storage helical domain-containing protein</fullName>
    </recommendedName>
</protein>
<comment type="caution">
    <text evidence="11">The sequence shown here is derived from an EMBL/GenBank/DDBJ whole genome shotgun (WGS) entry which is preliminary data.</text>
</comment>
<keyword evidence="6" id="KW-1015">Disulfide bond</keyword>
<keyword evidence="9" id="KW-0472">Membrane</keyword>
<evidence type="ECO:0000313" key="11">
    <source>
        <dbReference type="EMBL" id="GAA0154708.1"/>
    </source>
</evidence>
<keyword evidence="5" id="KW-0732">Signal</keyword>
<evidence type="ECO:0000256" key="3">
    <source>
        <dbReference type="ARBA" id="ARBA00022475"/>
    </source>
</evidence>
<evidence type="ECO:0000259" key="10">
    <source>
        <dbReference type="Pfam" id="PF14368"/>
    </source>
</evidence>
<gene>
    <name evidence="11" type="ORF">LIER_12614</name>
</gene>
<keyword evidence="8" id="KW-0449">Lipoprotein</keyword>